<dbReference type="PANTHER" id="PTHR43273">
    <property type="entry name" value="ANAEROBIC SULFATASE-MATURATING ENZYME HOMOLOG ASLB-RELATED"/>
    <property type="match status" value="1"/>
</dbReference>
<name>A0A1H0WTR1_9PSEU</name>
<keyword evidence="1" id="KW-0949">S-adenosyl-L-methionine</keyword>
<protein>
    <recommendedName>
        <fullName evidence="7">Radical SAM core domain-containing protein</fullName>
    </recommendedName>
</protein>
<dbReference type="STRING" id="641025.SAMN05421507_12333"/>
<proteinExistence type="predicted"/>
<evidence type="ECO:0000256" key="1">
    <source>
        <dbReference type="ARBA" id="ARBA00022691"/>
    </source>
</evidence>
<dbReference type="PANTHER" id="PTHR43273:SF8">
    <property type="entry name" value="RADICAL SAM DOMAIN PROTEIN"/>
    <property type="match status" value="1"/>
</dbReference>
<dbReference type="SFLD" id="SFLDS00029">
    <property type="entry name" value="Radical_SAM"/>
    <property type="match status" value="1"/>
</dbReference>
<dbReference type="Gene3D" id="3.20.20.70">
    <property type="entry name" value="Aldolase class I"/>
    <property type="match status" value="1"/>
</dbReference>
<gene>
    <name evidence="5" type="ORF">SAMN05421507_12333</name>
</gene>
<dbReference type="Proteomes" id="UP000199691">
    <property type="component" value="Unassembled WGS sequence"/>
</dbReference>
<keyword evidence="4" id="KW-0411">Iron-sulfur</keyword>
<keyword evidence="3" id="KW-0408">Iron</keyword>
<dbReference type="EMBL" id="FNIX01000023">
    <property type="protein sequence ID" value="SDP94118.1"/>
    <property type="molecule type" value="Genomic_DNA"/>
</dbReference>
<dbReference type="GO" id="GO:0016491">
    <property type="term" value="F:oxidoreductase activity"/>
    <property type="evidence" value="ECO:0007669"/>
    <property type="project" value="InterPro"/>
</dbReference>
<reference evidence="6" key="1">
    <citation type="submission" date="2016-10" db="EMBL/GenBank/DDBJ databases">
        <authorList>
            <person name="Varghese N."/>
            <person name="Submissions S."/>
        </authorList>
    </citation>
    <scope>NUCLEOTIDE SEQUENCE [LARGE SCALE GENOMIC DNA]</scope>
    <source>
        <strain evidence="6">CGMCC 4.6609</strain>
    </source>
</reference>
<dbReference type="InterPro" id="IPR007197">
    <property type="entry name" value="rSAM"/>
</dbReference>
<evidence type="ECO:0000313" key="5">
    <source>
        <dbReference type="EMBL" id="SDP94118.1"/>
    </source>
</evidence>
<dbReference type="InterPro" id="IPR058240">
    <property type="entry name" value="rSAM_sf"/>
</dbReference>
<evidence type="ECO:0008006" key="7">
    <source>
        <dbReference type="Google" id="ProtNLM"/>
    </source>
</evidence>
<accession>A0A1H0WTR1</accession>
<dbReference type="InterPro" id="IPR013785">
    <property type="entry name" value="Aldolase_TIM"/>
</dbReference>
<keyword evidence="2" id="KW-0479">Metal-binding</keyword>
<evidence type="ECO:0000256" key="3">
    <source>
        <dbReference type="ARBA" id="ARBA00023004"/>
    </source>
</evidence>
<dbReference type="GO" id="GO:0051536">
    <property type="term" value="F:iron-sulfur cluster binding"/>
    <property type="evidence" value="ECO:0007669"/>
    <property type="project" value="UniProtKB-KW"/>
</dbReference>
<dbReference type="SUPFAM" id="SSF102114">
    <property type="entry name" value="Radical SAM enzymes"/>
    <property type="match status" value="1"/>
</dbReference>
<sequence>MAPWLAEQPKTIVVQPTTLCPMDCTYCYLLERHLKQEMTPQVATAIADGIAASWEPVEVVWHGGEPLAVGLERFVELLQPFESLRLPGACGTRSRLAVAGRSPTPGATCSCSTRSAWA</sequence>
<keyword evidence="6" id="KW-1185">Reference proteome</keyword>
<evidence type="ECO:0000256" key="2">
    <source>
        <dbReference type="ARBA" id="ARBA00022723"/>
    </source>
</evidence>
<evidence type="ECO:0000313" key="6">
    <source>
        <dbReference type="Proteomes" id="UP000199691"/>
    </source>
</evidence>
<dbReference type="RefSeq" id="WP_218130518.1">
    <property type="nucleotide sequence ID" value="NZ_FNIX01000023.1"/>
</dbReference>
<evidence type="ECO:0000256" key="4">
    <source>
        <dbReference type="ARBA" id="ARBA00023014"/>
    </source>
</evidence>
<dbReference type="GO" id="GO:0046872">
    <property type="term" value="F:metal ion binding"/>
    <property type="evidence" value="ECO:0007669"/>
    <property type="project" value="UniProtKB-KW"/>
</dbReference>
<organism evidence="5 6">
    <name type="scientific">Lentzea jiangxiensis</name>
    <dbReference type="NCBI Taxonomy" id="641025"/>
    <lineage>
        <taxon>Bacteria</taxon>
        <taxon>Bacillati</taxon>
        <taxon>Actinomycetota</taxon>
        <taxon>Actinomycetes</taxon>
        <taxon>Pseudonocardiales</taxon>
        <taxon>Pseudonocardiaceae</taxon>
        <taxon>Lentzea</taxon>
    </lineage>
</organism>
<dbReference type="InterPro" id="IPR023867">
    <property type="entry name" value="Sulphatase_maturase_rSAM"/>
</dbReference>
<dbReference type="AlphaFoldDB" id="A0A1H0WTR1"/>